<dbReference type="Proteomes" id="UP001141619">
    <property type="component" value="Unassembled WGS sequence"/>
</dbReference>
<evidence type="ECO:0000259" key="3">
    <source>
        <dbReference type="PROSITE" id="PS50263"/>
    </source>
</evidence>
<dbReference type="InterPro" id="IPR045254">
    <property type="entry name" value="Nit1/2_C-N_Hydrolase"/>
</dbReference>
<keyword evidence="5" id="KW-1185">Reference proteome</keyword>
<dbReference type="EMBL" id="JANWOI010000001">
    <property type="protein sequence ID" value="MDA5192354.1"/>
    <property type="molecule type" value="Genomic_DNA"/>
</dbReference>
<dbReference type="RefSeq" id="WP_274942063.1">
    <property type="nucleotide sequence ID" value="NZ_JANWOI010000001.1"/>
</dbReference>
<keyword evidence="2 4" id="KW-0378">Hydrolase</keyword>
<dbReference type="PROSITE" id="PS50263">
    <property type="entry name" value="CN_HYDROLASE"/>
    <property type="match status" value="1"/>
</dbReference>
<dbReference type="InterPro" id="IPR003010">
    <property type="entry name" value="C-N_Hydrolase"/>
</dbReference>
<dbReference type="PANTHER" id="PTHR23088:SF27">
    <property type="entry name" value="DEAMINATED GLUTATHIONE AMIDASE"/>
    <property type="match status" value="1"/>
</dbReference>
<dbReference type="Pfam" id="PF00795">
    <property type="entry name" value="CN_hydrolase"/>
    <property type="match status" value="1"/>
</dbReference>
<dbReference type="SUPFAM" id="SSF56317">
    <property type="entry name" value="Carbon-nitrogen hydrolase"/>
    <property type="match status" value="1"/>
</dbReference>
<comment type="similarity">
    <text evidence="1">Belongs to the carbon-nitrogen hydrolase superfamily. NIT1/NIT2 family.</text>
</comment>
<reference evidence="4" key="1">
    <citation type="submission" date="2022-08" db="EMBL/GenBank/DDBJ databases">
        <authorList>
            <person name="Vandamme P."/>
            <person name="Hettiarachchi A."/>
            <person name="Peeters C."/>
            <person name="Cnockaert M."/>
            <person name="Carlier A."/>
        </authorList>
    </citation>
    <scope>NUCLEOTIDE SEQUENCE</scope>
    <source>
        <strain evidence="4">LMG 31809</strain>
    </source>
</reference>
<dbReference type="InterPro" id="IPR036526">
    <property type="entry name" value="C-N_Hydrolase_sf"/>
</dbReference>
<dbReference type="InterPro" id="IPR001110">
    <property type="entry name" value="UPF0012_CS"/>
</dbReference>
<dbReference type="AlphaFoldDB" id="A0A9X3TVK3"/>
<accession>A0A9X3TVK3</accession>
<evidence type="ECO:0000313" key="5">
    <source>
        <dbReference type="Proteomes" id="UP001141619"/>
    </source>
</evidence>
<dbReference type="CDD" id="cd07572">
    <property type="entry name" value="nit"/>
    <property type="match status" value="1"/>
</dbReference>
<dbReference type="GO" id="GO:0016811">
    <property type="term" value="F:hydrolase activity, acting on carbon-nitrogen (but not peptide) bonds, in linear amides"/>
    <property type="evidence" value="ECO:0007669"/>
    <property type="project" value="InterPro"/>
</dbReference>
<protein>
    <submittedName>
        <fullName evidence="4">Carbon-nitrogen hydrolase family protein</fullName>
    </submittedName>
</protein>
<comment type="caution">
    <text evidence="4">The sequence shown here is derived from an EMBL/GenBank/DDBJ whole genome shotgun (WGS) entry which is preliminary data.</text>
</comment>
<evidence type="ECO:0000256" key="2">
    <source>
        <dbReference type="ARBA" id="ARBA00022801"/>
    </source>
</evidence>
<dbReference type="PANTHER" id="PTHR23088">
    <property type="entry name" value="NITRILASE-RELATED"/>
    <property type="match status" value="1"/>
</dbReference>
<sequence length="273" mass="29170">MLPVGLVQMTSDGDVTRNIRVASEFVRAAHGAGAEFVLTPEVTSLLTSDKERQRAMIVPEAADPALAAFRSLAADLRIWLLIGSLPILGASGKFLNRSFLLDPAGAVRARYDKIHLFDVELGEGRSFRESDQYEGGTSAVLAETPWGPLGLSICYDVRFPQLYRAYAQAGAGLLTVPSAFTPWTGEAHWHALLRARAIECGAFVLAPAQTGDHGGGRATYGHSLVVDPWGRVLADGGAEPGVVLVELDLSAVAEARAKIPSLRHDVAFRVDSL</sequence>
<gene>
    <name evidence="4" type="ORF">NYP16_00075</name>
</gene>
<dbReference type="PROSITE" id="PS01227">
    <property type="entry name" value="UPF0012"/>
    <property type="match status" value="1"/>
</dbReference>
<evidence type="ECO:0000313" key="4">
    <source>
        <dbReference type="EMBL" id="MDA5192354.1"/>
    </source>
</evidence>
<feature type="domain" description="CN hydrolase" evidence="3">
    <location>
        <begin position="2"/>
        <end position="249"/>
    </location>
</feature>
<reference evidence="4" key="2">
    <citation type="journal article" date="2023" name="Syst. Appl. Microbiol.">
        <title>Govania unica gen. nov., sp. nov., a rare biosphere bacterium that represents a novel family in the class Alphaproteobacteria.</title>
        <authorList>
            <person name="Vandamme P."/>
            <person name="Peeters C."/>
            <person name="Hettiarachchi A."/>
            <person name="Cnockaert M."/>
            <person name="Carlier A."/>
        </authorList>
    </citation>
    <scope>NUCLEOTIDE SEQUENCE</scope>
    <source>
        <strain evidence="4">LMG 31809</strain>
    </source>
</reference>
<dbReference type="Gene3D" id="3.60.110.10">
    <property type="entry name" value="Carbon-nitrogen hydrolase"/>
    <property type="match status" value="1"/>
</dbReference>
<evidence type="ECO:0000256" key="1">
    <source>
        <dbReference type="ARBA" id="ARBA00010613"/>
    </source>
</evidence>
<proteinExistence type="inferred from homology"/>
<name>A0A9X3TVK3_9PROT</name>
<organism evidence="4 5">
    <name type="scientific">Govanella unica</name>
    <dbReference type="NCBI Taxonomy" id="2975056"/>
    <lineage>
        <taxon>Bacteria</taxon>
        <taxon>Pseudomonadati</taxon>
        <taxon>Pseudomonadota</taxon>
        <taxon>Alphaproteobacteria</taxon>
        <taxon>Emcibacterales</taxon>
        <taxon>Govanellaceae</taxon>
        <taxon>Govanella</taxon>
    </lineage>
</organism>